<comment type="caution">
    <text evidence="2">The sequence shown here is derived from an EMBL/GenBank/DDBJ whole genome shotgun (WGS) entry which is preliminary data.</text>
</comment>
<dbReference type="EMBL" id="WLCI01000002">
    <property type="protein sequence ID" value="MTB93735.1"/>
    <property type="molecule type" value="Genomic_DNA"/>
</dbReference>
<dbReference type="SUPFAM" id="SSF69118">
    <property type="entry name" value="AhpD-like"/>
    <property type="match status" value="1"/>
</dbReference>
<dbReference type="Gene3D" id="1.20.1290.10">
    <property type="entry name" value="AhpD-like"/>
    <property type="match status" value="1"/>
</dbReference>
<sequence>MPSVPLAEIPEDVKTRLLEAGASASILEAPIYRSLAHQPELLRGWIELSWGLRARAVLTPRLRELAIVRMALLQEKASVEGGTFVREAHERSAREAGVTGEEISALDDWEHNDVFPARERAALALADAMRAGSVPDHVLSVLAEHFEPAERVELIVTCAFYELVPRVNNALRVG</sequence>
<dbReference type="InterPro" id="IPR003779">
    <property type="entry name" value="CMD-like"/>
</dbReference>
<evidence type="ECO:0000259" key="1">
    <source>
        <dbReference type="Pfam" id="PF02627"/>
    </source>
</evidence>
<reference evidence="2 3" key="1">
    <citation type="submission" date="2019-10" db="EMBL/GenBank/DDBJ databases">
        <title>Nocardioides novel species isolated from the excrement of Marmot.</title>
        <authorList>
            <person name="Zhang G."/>
        </authorList>
    </citation>
    <scope>NUCLEOTIDE SEQUENCE [LARGE SCALE GENOMIC DNA]</scope>
    <source>
        <strain evidence="3">zg-579</strain>
    </source>
</reference>
<dbReference type="GO" id="GO:0051920">
    <property type="term" value="F:peroxiredoxin activity"/>
    <property type="evidence" value="ECO:0007669"/>
    <property type="project" value="InterPro"/>
</dbReference>
<dbReference type="PANTHER" id="PTHR34846:SF11">
    <property type="entry name" value="4-CARBOXYMUCONOLACTONE DECARBOXYLASE FAMILY PROTEIN (AFU_ORTHOLOGUE AFUA_6G11590)"/>
    <property type="match status" value="1"/>
</dbReference>
<dbReference type="Proteomes" id="UP000433406">
    <property type="component" value="Unassembled WGS sequence"/>
</dbReference>
<proteinExistence type="predicted"/>
<evidence type="ECO:0000313" key="2">
    <source>
        <dbReference type="EMBL" id="MTB93735.1"/>
    </source>
</evidence>
<keyword evidence="3" id="KW-1185">Reference proteome</keyword>
<organism evidence="2 3">
    <name type="scientific">Nocardioides marmotae</name>
    <dbReference type="NCBI Taxonomy" id="2663857"/>
    <lineage>
        <taxon>Bacteria</taxon>
        <taxon>Bacillati</taxon>
        <taxon>Actinomycetota</taxon>
        <taxon>Actinomycetes</taxon>
        <taxon>Propionibacteriales</taxon>
        <taxon>Nocardioidaceae</taxon>
        <taxon>Nocardioides</taxon>
    </lineage>
</organism>
<accession>A0A6I3JAA4</accession>
<dbReference type="RefSeq" id="WP_154613540.1">
    <property type="nucleotide sequence ID" value="NZ_CP053660.1"/>
</dbReference>
<name>A0A6I3JAA4_9ACTN</name>
<protein>
    <recommendedName>
        <fullName evidence="1">Carboxymuconolactone decarboxylase-like domain-containing protein</fullName>
    </recommendedName>
</protein>
<dbReference type="InterPro" id="IPR029032">
    <property type="entry name" value="AhpD-like"/>
</dbReference>
<dbReference type="Pfam" id="PF02627">
    <property type="entry name" value="CMD"/>
    <property type="match status" value="1"/>
</dbReference>
<dbReference type="AlphaFoldDB" id="A0A6I3JAA4"/>
<dbReference type="PANTHER" id="PTHR34846">
    <property type="entry name" value="4-CARBOXYMUCONOLACTONE DECARBOXYLASE FAMILY PROTEIN (AFU_ORTHOLOGUE AFUA_6G11590)"/>
    <property type="match status" value="1"/>
</dbReference>
<feature type="domain" description="Carboxymuconolactone decarboxylase-like" evidence="1">
    <location>
        <begin position="39"/>
        <end position="127"/>
    </location>
</feature>
<gene>
    <name evidence="2" type="ORF">GGQ22_01430</name>
</gene>
<evidence type="ECO:0000313" key="3">
    <source>
        <dbReference type="Proteomes" id="UP000433406"/>
    </source>
</evidence>